<comment type="caution">
    <text evidence="1">The sequence shown here is derived from an EMBL/GenBank/DDBJ whole genome shotgun (WGS) entry which is preliminary data.</text>
</comment>
<name>A0ABP8E0D6_9MICO</name>
<dbReference type="Proteomes" id="UP001501594">
    <property type="component" value="Unassembled WGS sequence"/>
</dbReference>
<keyword evidence="2" id="KW-1185">Reference proteome</keyword>
<gene>
    <name evidence="1" type="ORF">GCM10022256_10010</name>
</gene>
<reference evidence="2" key="1">
    <citation type="journal article" date="2019" name="Int. J. Syst. Evol. Microbiol.">
        <title>The Global Catalogue of Microorganisms (GCM) 10K type strain sequencing project: providing services to taxonomists for standard genome sequencing and annotation.</title>
        <authorList>
            <consortium name="The Broad Institute Genomics Platform"/>
            <consortium name="The Broad Institute Genome Sequencing Center for Infectious Disease"/>
            <person name="Wu L."/>
            <person name="Ma J."/>
        </authorList>
    </citation>
    <scope>NUCLEOTIDE SEQUENCE [LARGE SCALE GENOMIC DNA]</scope>
    <source>
        <strain evidence="2">JCM 17442</strain>
    </source>
</reference>
<protein>
    <submittedName>
        <fullName evidence="1">Uncharacterized protein</fullName>
    </submittedName>
</protein>
<dbReference type="EMBL" id="BAABAU010000001">
    <property type="protein sequence ID" value="GAA4265389.1"/>
    <property type="molecule type" value="Genomic_DNA"/>
</dbReference>
<sequence>MATDTLLREIDRFAERLSDDVVVTVIAPRSVVRRARTWMKHGGVTDRRHVNSVYDVAMGLGPIDSLTRLIRLNELAPRWLLVDEGPARDTRWSQRVSRYQVEAVERIARRFADEWVRDDDGEAAIDALYRVARRPIDVANVRERWNHLVDAGSAAGLTRFPQRASLQRRLALLIGARSPRFSRAIRAFLHR</sequence>
<accession>A0ABP8E0D6</accession>
<organism evidence="1 2">
    <name type="scientific">Frondihabitans peucedani</name>
    <dbReference type="NCBI Taxonomy" id="598626"/>
    <lineage>
        <taxon>Bacteria</taxon>
        <taxon>Bacillati</taxon>
        <taxon>Actinomycetota</taxon>
        <taxon>Actinomycetes</taxon>
        <taxon>Micrococcales</taxon>
        <taxon>Microbacteriaceae</taxon>
        <taxon>Frondihabitans</taxon>
    </lineage>
</organism>
<dbReference type="RefSeq" id="WP_344793925.1">
    <property type="nucleotide sequence ID" value="NZ_BAABAU010000001.1"/>
</dbReference>
<proteinExistence type="predicted"/>
<evidence type="ECO:0000313" key="2">
    <source>
        <dbReference type="Proteomes" id="UP001501594"/>
    </source>
</evidence>
<evidence type="ECO:0000313" key="1">
    <source>
        <dbReference type="EMBL" id="GAA4265389.1"/>
    </source>
</evidence>